<feature type="domain" description="THIF-type NAD/FAD binding fold" evidence="2">
    <location>
        <begin position="76"/>
        <end position="307"/>
    </location>
</feature>
<dbReference type="EMBL" id="AF119361">
    <property type="protein sequence ID" value="AAD17271.1"/>
    <property type="molecule type" value="Genomic_DNA"/>
</dbReference>
<dbReference type="AlphaFoldDB" id="Q9Z5X6"/>
<accession>Q9Z5X6</accession>
<dbReference type="Pfam" id="PF00899">
    <property type="entry name" value="ThiF"/>
    <property type="match status" value="1"/>
</dbReference>
<dbReference type="InterPro" id="IPR035985">
    <property type="entry name" value="Ubiquitin-activating_enz"/>
</dbReference>
<feature type="region of interest" description="Disordered" evidence="1">
    <location>
        <begin position="306"/>
        <end position="325"/>
    </location>
</feature>
<dbReference type="GO" id="GO:0008641">
    <property type="term" value="F:ubiquitin-like modifier activating enzyme activity"/>
    <property type="evidence" value="ECO:0007669"/>
    <property type="project" value="InterPro"/>
</dbReference>
<feature type="region of interest" description="Disordered" evidence="1">
    <location>
        <begin position="1"/>
        <end position="48"/>
    </location>
</feature>
<dbReference type="InterPro" id="IPR045886">
    <property type="entry name" value="ThiF/MoeB/HesA"/>
</dbReference>
<proteinExistence type="predicted"/>
<organism evidence="3">
    <name type="scientific">Frankia sp. (strain EuIK1)</name>
    <dbReference type="NCBI Taxonomy" id="47227"/>
    <lineage>
        <taxon>Bacteria</taxon>
        <taxon>Bacillati</taxon>
        <taxon>Actinomycetota</taxon>
        <taxon>Actinomycetes</taxon>
        <taxon>Frankiales</taxon>
        <taxon>Frankiaceae</taxon>
        <taxon>Frankia</taxon>
    </lineage>
</organism>
<dbReference type="PANTHER" id="PTHR10953">
    <property type="entry name" value="UBIQUITIN-ACTIVATING ENZYME E1"/>
    <property type="match status" value="1"/>
</dbReference>
<dbReference type="GO" id="GO:0005737">
    <property type="term" value="C:cytoplasm"/>
    <property type="evidence" value="ECO:0007669"/>
    <property type="project" value="TreeGrafter"/>
</dbReference>
<reference evidence="3" key="1">
    <citation type="submission" date="1999-01" db="EMBL/GenBank/DDBJ databases">
        <title>Nif-gene organization and nucleotide sequences from Frankia EuIK1 strain.</title>
        <authorList>
            <person name="Chung-Sun A."/>
            <person name="Ji-Tae K."/>
            <person name="Won-Jin K."/>
            <person name="Won-Young Y."/>
        </authorList>
    </citation>
    <scope>NUCLEOTIDE SEQUENCE</scope>
    <source>
        <strain evidence="3">EuIK1</strain>
    </source>
</reference>
<dbReference type="InterPro" id="IPR000594">
    <property type="entry name" value="ThiF_NAD_FAD-bd"/>
</dbReference>
<dbReference type="CDD" id="cd00757">
    <property type="entry name" value="ThiF_MoeB_HesA_family"/>
    <property type="match status" value="1"/>
</dbReference>
<dbReference type="PANTHER" id="PTHR10953:SF102">
    <property type="entry name" value="ADENYLYLTRANSFERASE AND SULFURTRANSFERASE MOCS3"/>
    <property type="match status" value="1"/>
</dbReference>
<dbReference type="SUPFAM" id="SSF69572">
    <property type="entry name" value="Activating enzymes of the ubiquitin-like proteins"/>
    <property type="match status" value="1"/>
</dbReference>
<feature type="compositionally biased region" description="Low complexity" evidence="1">
    <location>
        <begin position="1"/>
        <end position="19"/>
    </location>
</feature>
<name>Q9Z5X6_FRASE</name>
<dbReference type="Gene3D" id="3.40.50.720">
    <property type="entry name" value="NAD(P)-binding Rossmann-like Domain"/>
    <property type="match status" value="1"/>
</dbReference>
<sequence length="325" mass="33378">MIATRRSSPPASGPSAASRPPDRVGPVDARGRSETAVPATALAPTGLAPAPAPAPVPVAVPAPAQRSGGASLPGRYDRQLGLPGFGPAAQERLRGATVLVAGIGGVGGAAATYLAAAGVGRLVLVHPGALEEADLNRQTLMRPEWIGGSRVACAEQTLRAHHPGVEIVALDRELSQLPELGRLVAEADVVVDARHNFPDRYLLNDVCVATRTPAVVAAMNATEGNMLVVRPGSPCLRCVFAEGDPSWQPLGFTVLGAVSGMVGCLAATEAIKIISGFGEPAAGRLLQFDLWDLDFQVLRARRDPHCPTCGGPSGSSPRPGPGEPQ</sequence>
<evidence type="ECO:0000259" key="2">
    <source>
        <dbReference type="Pfam" id="PF00899"/>
    </source>
</evidence>
<evidence type="ECO:0000256" key="1">
    <source>
        <dbReference type="SAM" id="MobiDB-lite"/>
    </source>
</evidence>
<feature type="compositionally biased region" description="Low complexity" evidence="1">
    <location>
        <begin position="35"/>
        <end position="48"/>
    </location>
</feature>
<dbReference type="GO" id="GO:0004792">
    <property type="term" value="F:thiosulfate-cyanide sulfurtransferase activity"/>
    <property type="evidence" value="ECO:0007669"/>
    <property type="project" value="TreeGrafter"/>
</dbReference>
<dbReference type="GO" id="GO:0016779">
    <property type="term" value="F:nucleotidyltransferase activity"/>
    <property type="evidence" value="ECO:0007669"/>
    <property type="project" value="TreeGrafter"/>
</dbReference>
<protein>
    <recommendedName>
        <fullName evidence="2">THIF-type NAD/FAD binding fold domain-containing protein</fullName>
    </recommendedName>
</protein>
<evidence type="ECO:0000313" key="3">
    <source>
        <dbReference type="EMBL" id="AAD17271.1"/>
    </source>
</evidence>